<dbReference type="GO" id="GO:0006446">
    <property type="term" value="P:regulation of translational initiation"/>
    <property type="evidence" value="ECO:0007669"/>
    <property type="project" value="TreeGrafter"/>
</dbReference>
<protein>
    <submittedName>
        <fullName evidence="3">Protein IMPACT</fullName>
    </submittedName>
</protein>
<proteinExistence type="inferred from homology"/>
<dbReference type="SUPFAM" id="SSF54211">
    <property type="entry name" value="Ribosomal protein S5 domain 2-like"/>
    <property type="match status" value="1"/>
</dbReference>
<dbReference type="EMBL" id="JH817766">
    <property type="protein sequence ID" value="EKC36636.1"/>
    <property type="molecule type" value="Genomic_DNA"/>
</dbReference>
<dbReference type="Pfam" id="PF01205">
    <property type="entry name" value="Impact_N"/>
    <property type="match status" value="1"/>
</dbReference>
<gene>
    <name evidence="3" type="ORF">CGI_10006862</name>
</gene>
<dbReference type="GO" id="GO:0140469">
    <property type="term" value="P:GCN2-mediated signaling"/>
    <property type="evidence" value="ECO:0007669"/>
    <property type="project" value="TreeGrafter"/>
</dbReference>
<dbReference type="PANTHER" id="PTHR16301:SF25">
    <property type="entry name" value="PROTEIN IMPACT"/>
    <property type="match status" value="1"/>
</dbReference>
<evidence type="ECO:0000313" key="3">
    <source>
        <dbReference type="EMBL" id="EKC36636.1"/>
    </source>
</evidence>
<dbReference type="InterPro" id="IPR001498">
    <property type="entry name" value="Impact_N"/>
</dbReference>
<dbReference type="AlphaFoldDB" id="K1RQL0"/>
<reference evidence="3" key="1">
    <citation type="journal article" date="2012" name="Nature">
        <title>The oyster genome reveals stress adaptation and complexity of shell formation.</title>
        <authorList>
            <person name="Zhang G."/>
            <person name="Fang X."/>
            <person name="Guo X."/>
            <person name="Li L."/>
            <person name="Luo R."/>
            <person name="Xu F."/>
            <person name="Yang P."/>
            <person name="Zhang L."/>
            <person name="Wang X."/>
            <person name="Qi H."/>
            <person name="Xiong Z."/>
            <person name="Que H."/>
            <person name="Xie Y."/>
            <person name="Holland P.W."/>
            <person name="Paps J."/>
            <person name="Zhu Y."/>
            <person name="Wu F."/>
            <person name="Chen Y."/>
            <person name="Wang J."/>
            <person name="Peng C."/>
            <person name="Meng J."/>
            <person name="Yang L."/>
            <person name="Liu J."/>
            <person name="Wen B."/>
            <person name="Zhang N."/>
            <person name="Huang Z."/>
            <person name="Zhu Q."/>
            <person name="Feng Y."/>
            <person name="Mount A."/>
            <person name="Hedgecock D."/>
            <person name="Xu Z."/>
            <person name="Liu Y."/>
            <person name="Domazet-Loso T."/>
            <person name="Du Y."/>
            <person name="Sun X."/>
            <person name="Zhang S."/>
            <person name="Liu B."/>
            <person name="Cheng P."/>
            <person name="Jiang X."/>
            <person name="Li J."/>
            <person name="Fan D."/>
            <person name="Wang W."/>
            <person name="Fu W."/>
            <person name="Wang T."/>
            <person name="Wang B."/>
            <person name="Zhang J."/>
            <person name="Peng Z."/>
            <person name="Li Y."/>
            <person name="Li N."/>
            <person name="Wang J."/>
            <person name="Chen M."/>
            <person name="He Y."/>
            <person name="Tan F."/>
            <person name="Song X."/>
            <person name="Zheng Q."/>
            <person name="Huang R."/>
            <person name="Yang H."/>
            <person name="Du X."/>
            <person name="Chen L."/>
            <person name="Yang M."/>
            <person name="Gaffney P.M."/>
            <person name="Wang S."/>
            <person name="Luo L."/>
            <person name="She Z."/>
            <person name="Ming Y."/>
            <person name="Huang W."/>
            <person name="Zhang S."/>
            <person name="Huang B."/>
            <person name="Zhang Y."/>
            <person name="Qu T."/>
            <person name="Ni P."/>
            <person name="Miao G."/>
            <person name="Wang J."/>
            <person name="Wang Q."/>
            <person name="Steinberg C.E."/>
            <person name="Wang H."/>
            <person name="Li N."/>
            <person name="Qian L."/>
            <person name="Zhang G."/>
            <person name="Li Y."/>
            <person name="Yang H."/>
            <person name="Liu X."/>
            <person name="Wang J."/>
            <person name="Yin Y."/>
            <person name="Wang J."/>
        </authorList>
    </citation>
    <scope>NUCLEOTIDE SEQUENCE [LARGE SCALE GENOMIC DNA]</scope>
    <source>
        <strain evidence="3">05x7-T-G4-1.051#20</strain>
    </source>
</reference>
<dbReference type="PANTHER" id="PTHR16301">
    <property type="entry name" value="IMPACT-RELATED"/>
    <property type="match status" value="1"/>
</dbReference>
<dbReference type="InterPro" id="IPR023582">
    <property type="entry name" value="Impact"/>
</dbReference>
<evidence type="ECO:0000256" key="1">
    <source>
        <dbReference type="ARBA" id="ARBA00007665"/>
    </source>
</evidence>
<dbReference type="InterPro" id="IPR020568">
    <property type="entry name" value="Ribosomal_Su5_D2-typ_SF"/>
</dbReference>
<organism evidence="3">
    <name type="scientific">Magallana gigas</name>
    <name type="common">Pacific oyster</name>
    <name type="synonym">Crassostrea gigas</name>
    <dbReference type="NCBI Taxonomy" id="29159"/>
    <lineage>
        <taxon>Eukaryota</taxon>
        <taxon>Metazoa</taxon>
        <taxon>Spiralia</taxon>
        <taxon>Lophotrochozoa</taxon>
        <taxon>Mollusca</taxon>
        <taxon>Bivalvia</taxon>
        <taxon>Autobranchia</taxon>
        <taxon>Pteriomorphia</taxon>
        <taxon>Ostreida</taxon>
        <taxon>Ostreoidea</taxon>
        <taxon>Ostreidae</taxon>
        <taxon>Magallana</taxon>
    </lineage>
</organism>
<name>K1RQL0_MAGGI</name>
<dbReference type="GO" id="GO:0005737">
    <property type="term" value="C:cytoplasm"/>
    <property type="evidence" value="ECO:0007669"/>
    <property type="project" value="TreeGrafter"/>
</dbReference>
<dbReference type="InParanoid" id="K1RQL0"/>
<dbReference type="HOGENOM" id="CLU_189376_0_0_1"/>
<dbReference type="InterPro" id="IPR036956">
    <property type="entry name" value="Impact_N_sf"/>
</dbReference>
<sequence length="88" mass="9514">MRSDSIASASHNIFAFRFTGNDGTTHDGSDDDGEHGAGRLLLKALIDNDGKNTLVVVSRWYGNKIGPRRFKHINEVGLSAARNMPGST</sequence>
<accession>K1RQL0</accession>
<comment type="similarity">
    <text evidence="1">Belongs to the IMPACT family.</text>
</comment>
<dbReference type="Gene3D" id="3.30.230.30">
    <property type="entry name" value="Impact, N-terminal domain"/>
    <property type="match status" value="1"/>
</dbReference>
<evidence type="ECO:0000259" key="2">
    <source>
        <dbReference type="Pfam" id="PF01205"/>
    </source>
</evidence>
<feature type="domain" description="Impact N-terminal" evidence="2">
    <location>
        <begin position="7"/>
        <end position="77"/>
    </location>
</feature>